<gene>
    <name evidence="2" type="ORF">ATK78_1002</name>
</gene>
<name>A0A4R6T0D9_9SPHI</name>
<keyword evidence="1" id="KW-0472">Membrane</keyword>
<keyword evidence="1" id="KW-0812">Transmembrane</keyword>
<keyword evidence="1" id="KW-1133">Transmembrane helix</keyword>
<dbReference type="EMBL" id="SNYC01000003">
    <property type="protein sequence ID" value="TDQ11872.1"/>
    <property type="molecule type" value="Genomic_DNA"/>
</dbReference>
<comment type="caution">
    <text evidence="2">The sequence shown here is derived from an EMBL/GenBank/DDBJ whole genome shotgun (WGS) entry which is preliminary data.</text>
</comment>
<sequence>MEKEKFDQALQDAVLKHDEKHVPSFNRNRVWNKSKAGSGNRTKLYSALSAAVILLMAFALSFYDNEKHPFQQANDKFQNPKRDQAVRQSDRTEATVKEKLIEGQRIDRTKTTIAEKLESVDLTASAIIKPGSVTINTAISGIMPAKTEHTASVKEQRSESVTGVQAQHPNGTASIKAHEEVVRKEVAISEATYAALSTVTFKRGKPQEAEAVLPVKVSLFKGKSPVFNYNKALPGDSLYYVEAKPFKFKIKF</sequence>
<reference evidence="2 3" key="1">
    <citation type="submission" date="2019-03" db="EMBL/GenBank/DDBJ databases">
        <title>Genomic Encyclopedia of Archaeal and Bacterial Type Strains, Phase II (KMG-II): from individual species to whole genera.</title>
        <authorList>
            <person name="Goeker M."/>
        </authorList>
    </citation>
    <scope>NUCLEOTIDE SEQUENCE [LARGE SCALE GENOMIC DNA]</scope>
    <source>
        <strain evidence="2 3">DSM 19035</strain>
    </source>
</reference>
<feature type="transmembrane region" description="Helical" evidence="1">
    <location>
        <begin position="44"/>
        <end position="63"/>
    </location>
</feature>
<proteinExistence type="predicted"/>
<dbReference type="AlphaFoldDB" id="A0A4R6T0D9"/>
<dbReference type="Proteomes" id="UP000295620">
    <property type="component" value="Unassembled WGS sequence"/>
</dbReference>
<accession>A0A4R6T0D9</accession>
<keyword evidence="3" id="KW-1185">Reference proteome</keyword>
<evidence type="ECO:0000313" key="3">
    <source>
        <dbReference type="Proteomes" id="UP000295620"/>
    </source>
</evidence>
<evidence type="ECO:0000256" key="1">
    <source>
        <dbReference type="SAM" id="Phobius"/>
    </source>
</evidence>
<organism evidence="2 3">
    <name type="scientific">Pedobacter metabolipauper</name>
    <dbReference type="NCBI Taxonomy" id="425513"/>
    <lineage>
        <taxon>Bacteria</taxon>
        <taxon>Pseudomonadati</taxon>
        <taxon>Bacteroidota</taxon>
        <taxon>Sphingobacteriia</taxon>
        <taxon>Sphingobacteriales</taxon>
        <taxon>Sphingobacteriaceae</taxon>
        <taxon>Pedobacter</taxon>
    </lineage>
</organism>
<evidence type="ECO:0000313" key="2">
    <source>
        <dbReference type="EMBL" id="TDQ11872.1"/>
    </source>
</evidence>
<protein>
    <submittedName>
        <fullName evidence="2">Uncharacterized protein</fullName>
    </submittedName>
</protein>
<dbReference type="RefSeq" id="WP_133574910.1">
    <property type="nucleotide sequence ID" value="NZ_SNYC01000003.1"/>
</dbReference>